<dbReference type="EMBL" id="CAFAAE010000041">
    <property type="protein sequence ID" value="CAB4789054.1"/>
    <property type="molecule type" value="Genomic_DNA"/>
</dbReference>
<dbReference type="EMBL" id="CAEZUF010000043">
    <property type="protein sequence ID" value="CAB4591299.1"/>
    <property type="molecule type" value="Genomic_DNA"/>
</dbReference>
<evidence type="ECO:0000313" key="3">
    <source>
        <dbReference type="EMBL" id="CAB4674775.1"/>
    </source>
</evidence>
<sequence length="463" mass="49915">MISPQDLIERITSAATTDDCVVVISEKTQANLRWANSTLTTNGVIAERSITVIAFIAVDGGMAAGSVTRTDINIGDIPTVLAEASAAAKASGAAEDFVPLAKSVVSGTWQDAHNPTGPEVFAKIAPDLGDMFARSVADKIELFGYAEHTNATTFVGSKGGLRLRYDLPVGRVEMTGKSHQRTRSTWDGIATRDFSNVKIANIDANIRERLNWQAKKIDLPAGRYDTIMPSGTVTDLFTYMMWTSAARAAHEGRSVFSKPGGGTRIGEKLSNVSMQLFSDPSYNEIAGLECSPFVANASSGPFSSVFDNGQSVKRTDWLKNGELTSLIQTRSSAAATKLPYTPISDNLIMKVDNGTGSLSDLVKKVNHGLLLTTMWYIRMVDANTLLLTGLTRDGVYYVKDGEVQGATNNFRWNDSPVSVLSRVIHAGATEWTQAREWAGDIDRAAFPPLVIKDFNMSTVSPGS</sequence>
<dbReference type="SUPFAM" id="SSF111283">
    <property type="entry name" value="Putative modulator of DNA gyrase, PmbA/TldD"/>
    <property type="match status" value="1"/>
</dbReference>
<dbReference type="GO" id="GO:0006508">
    <property type="term" value="P:proteolysis"/>
    <property type="evidence" value="ECO:0007669"/>
    <property type="project" value="InterPro"/>
</dbReference>
<evidence type="ECO:0000313" key="5">
    <source>
        <dbReference type="EMBL" id="CAB4804222.1"/>
    </source>
</evidence>
<protein>
    <submittedName>
        <fullName evidence="2">Unannotated protein</fullName>
    </submittedName>
</protein>
<evidence type="ECO:0000313" key="6">
    <source>
        <dbReference type="EMBL" id="CAB4977412.1"/>
    </source>
</evidence>
<dbReference type="PANTHER" id="PTHR43666">
    <property type="entry name" value="TLDD PROTEIN"/>
    <property type="match status" value="1"/>
</dbReference>
<dbReference type="Pfam" id="PF19289">
    <property type="entry name" value="PmbA_TldD_3rd"/>
    <property type="match status" value="1"/>
</dbReference>
<dbReference type="InterPro" id="IPR035068">
    <property type="entry name" value="TldD/PmbA_N"/>
</dbReference>
<dbReference type="EMBL" id="CAFBOI010000047">
    <property type="protein sequence ID" value="CAB4977412.1"/>
    <property type="molecule type" value="Genomic_DNA"/>
</dbReference>
<feature type="domain" description="Metalloprotease TldD/E C-terminal" evidence="1">
    <location>
        <begin position="222"/>
        <end position="457"/>
    </location>
</feature>
<dbReference type="Gene3D" id="3.30.2290.10">
    <property type="entry name" value="PmbA/TldD superfamily"/>
    <property type="match status" value="1"/>
</dbReference>
<evidence type="ECO:0000313" key="7">
    <source>
        <dbReference type="EMBL" id="CAB5014955.1"/>
    </source>
</evidence>
<dbReference type="EMBL" id="CAFBPL010000043">
    <property type="protein sequence ID" value="CAB5014955.1"/>
    <property type="molecule type" value="Genomic_DNA"/>
</dbReference>
<gene>
    <name evidence="2" type="ORF">UFOPK1791_00576</name>
    <name evidence="3" type="ORF">UFOPK2312_00781</name>
    <name evidence="4" type="ORF">UFOPK2982_00418</name>
    <name evidence="5" type="ORF">UFOPK3083_00529</name>
    <name evidence="6" type="ORF">UFOPK3948_00546</name>
    <name evidence="7" type="ORF">UFOPK4113_00503</name>
</gene>
<dbReference type="AlphaFoldDB" id="A0A6J6FUE2"/>
<dbReference type="GO" id="GO:0008237">
    <property type="term" value="F:metallopeptidase activity"/>
    <property type="evidence" value="ECO:0007669"/>
    <property type="project" value="InterPro"/>
</dbReference>
<dbReference type="EMBL" id="CAEZWY010000085">
    <property type="protein sequence ID" value="CAB4674775.1"/>
    <property type="molecule type" value="Genomic_DNA"/>
</dbReference>
<evidence type="ECO:0000259" key="1">
    <source>
        <dbReference type="Pfam" id="PF19289"/>
    </source>
</evidence>
<reference evidence="2" key="1">
    <citation type="submission" date="2020-05" db="EMBL/GenBank/DDBJ databases">
        <authorList>
            <person name="Chiriac C."/>
            <person name="Salcher M."/>
            <person name="Ghai R."/>
            <person name="Kavagutti S V."/>
        </authorList>
    </citation>
    <scope>NUCLEOTIDE SEQUENCE</scope>
</reference>
<accession>A0A6J6FUE2</accession>
<evidence type="ECO:0000313" key="4">
    <source>
        <dbReference type="EMBL" id="CAB4789054.1"/>
    </source>
</evidence>
<name>A0A6J6FUE2_9ZZZZ</name>
<proteinExistence type="predicted"/>
<organism evidence="2">
    <name type="scientific">freshwater metagenome</name>
    <dbReference type="NCBI Taxonomy" id="449393"/>
    <lineage>
        <taxon>unclassified sequences</taxon>
        <taxon>metagenomes</taxon>
        <taxon>ecological metagenomes</taxon>
    </lineage>
</organism>
<evidence type="ECO:0000313" key="2">
    <source>
        <dbReference type="EMBL" id="CAB4591299.1"/>
    </source>
</evidence>
<dbReference type="InterPro" id="IPR045569">
    <property type="entry name" value="Metalloprtase-TldD/E_C"/>
</dbReference>
<dbReference type="EMBL" id="CAFAAT010000041">
    <property type="protein sequence ID" value="CAB4804222.1"/>
    <property type="molecule type" value="Genomic_DNA"/>
</dbReference>
<dbReference type="InterPro" id="IPR036059">
    <property type="entry name" value="TldD/PmbA_sf"/>
</dbReference>
<dbReference type="PANTHER" id="PTHR43666:SF1">
    <property type="entry name" value="CONSERVED PROTEIN"/>
    <property type="match status" value="1"/>
</dbReference>